<dbReference type="Proteomes" id="UP000605986">
    <property type="component" value="Unassembled WGS sequence"/>
</dbReference>
<comment type="caution">
    <text evidence="1">The sequence shown here is derived from an EMBL/GenBank/DDBJ whole genome shotgun (WGS) entry which is preliminary data.</text>
</comment>
<evidence type="ECO:0000313" key="2">
    <source>
        <dbReference type="Proteomes" id="UP000605986"/>
    </source>
</evidence>
<dbReference type="EMBL" id="JAADJG010000048">
    <property type="protein sequence ID" value="KAF4456685.1"/>
    <property type="molecule type" value="Genomic_DNA"/>
</dbReference>
<reference evidence="1" key="1">
    <citation type="submission" date="2020-01" db="EMBL/GenBank/DDBJ databases">
        <title>Identification and distribution of gene clusters putatively required for synthesis of sphingolipid metabolism inhibitors in phylogenetically diverse species of the filamentous fungus Fusarium.</title>
        <authorList>
            <person name="Kim H.-S."/>
            <person name="Busman M."/>
            <person name="Brown D.W."/>
            <person name="Divon H."/>
            <person name="Uhlig S."/>
            <person name="Proctor R.H."/>
        </authorList>
    </citation>
    <scope>NUCLEOTIDE SEQUENCE</scope>
    <source>
        <strain evidence="1">NRRL 53441</strain>
    </source>
</reference>
<dbReference type="AlphaFoldDB" id="A0A8H4KSK0"/>
<evidence type="ECO:0000313" key="1">
    <source>
        <dbReference type="EMBL" id="KAF4456685.1"/>
    </source>
</evidence>
<dbReference type="OrthoDB" id="199238at2759"/>
<proteinExistence type="predicted"/>
<gene>
    <name evidence="1" type="ORF">F53441_1241</name>
</gene>
<organism evidence="1 2">
    <name type="scientific">Fusarium austroafricanum</name>
    <dbReference type="NCBI Taxonomy" id="2364996"/>
    <lineage>
        <taxon>Eukaryota</taxon>
        <taxon>Fungi</taxon>
        <taxon>Dikarya</taxon>
        <taxon>Ascomycota</taxon>
        <taxon>Pezizomycotina</taxon>
        <taxon>Sordariomycetes</taxon>
        <taxon>Hypocreomycetidae</taxon>
        <taxon>Hypocreales</taxon>
        <taxon>Nectriaceae</taxon>
        <taxon>Fusarium</taxon>
        <taxon>Fusarium concolor species complex</taxon>
    </lineage>
</organism>
<keyword evidence="2" id="KW-1185">Reference proteome</keyword>
<protein>
    <submittedName>
        <fullName evidence="1">C6 finger domain protein</fullName>
    </submittedName>
</protein>
<sequence>MRLIWKAAKPISSGEATSSSTAVPDIALCQCQNRTTDKQLYQSFLTNGHSLLHWTGALGNPILQQVLSLYSRVPPIRYSVRALMSLSGVSCCRVSALASVDFAITEAQRFLQSSNESQKALDLVITMVMLSQIAIVLSQKTTSNGTDTETQHLLEILGGLDMNAWIVGRKTEPLHIWAKWCSGREGIETVSGLPRPLLDSIACLSMYQDVTEDLREFISELPRQEDMTTSVQRCFALTALLQSHNTIVPLTDADEIAASLQEAINNLRTEVNLGLFAWPAYTLGRYVGCSDARMRLVKGILGQIYSQTNDPFGFSGKAHTLLARNLGIGIGDGPEELQEEAMEVGLW</sequence>
<accession>A0A8H4KSK0</accession>
<name>A0A8H4KSK0_9HYPO</name>